<sequence>MPPSVRAGEPLEGIAYKVFEQEGIEIYIPKELNLKNKTRIGLKKFLFFKELIVVA</sequence>
<dbReference type="HOGENOM" id="CLU_3030981_0_0_9"/>
<dbReference type="STRING" id="747365.Thena_1819"/>
<proteinExistence type="predicted"/>
<reference evidence="1 2" key="1">
    <citation type="submission" date="2011-04" db="EMBL/GenBank/DDBJ databases">
        <title>The complete genome of Thermodesulfobium narugense DSM 14796.</title>
        <authorList>
            <consortium name="US DOE Joint Genome Institute (JGI-PGF)"/>
            <person name="Lucas S."/>
            <person name="Han J."/>
            <person name="Lapidus A."/>
            <person name="Bruce D."/>
            <person name="Goodwin L."/>
            <person name="Pitluck S."/>
            <person name="Peters L."/>
            <person name="Kyrpides N."/>
            <person name="Mavromatis K."/>
            <person name="Pagani I."/>
            <person name="Ivanova N."/>
            <person name="Ovchinnikova G."/>
            <person name="Zhang X."/>
            <person name="Saunders L."/>
            <person name="Detter J.C."/>
            <person name="Tapia R."/>
            <person name="Han C."/>
            <person name="Land M."/>
            <person name="Hauser L."/>
            <person name="Markowitz V."/>
            <person name="Cheng J.-F."/>
            <person name="Hugenholtz P."/>
            <person name="Woyke T."/>
            <person name="Wu D."/>
            <person name="Spring S."/>
            <person name="Schroeder M."/>
            <person name="Brambilla E."/>
            <person name="Klenk H.-P."/>
            <person name="Eisen J.A."/>
        </authorList>
    </citation>
    <scope>NUCLEOTIDE SEQUENCE [LARGE SCALE GENOMIC DNA]</scope>
    <source>
        <strain evidence="1 2">DSM 14796</strain>
    </source>
</reference>
<organism evidence="1 2">
    <name type="scientific">Thermodesulfobium narugense DSM 14796</name>
    <dbReference type="NCBI Taxonomy" id="747365"/>
    <lineage>
        <taxon>Bacteria</taxon>
        <taxon>Pseudomonadati</taxon>
        <taxon>Thermodesulfobiota</taxon>
        <taxon>Thermodesulfobiia</taxon>
        <taxon>Thermodesulfobiales</taxon>
        <taxon>Thermodesulfobiaceae</taxon>
        <taxon>Thermodesulfobium</taxon>
    </lineage>
</organism>
<keyword evidence="2" id="KW-1185">Reference proteome</keyword>
<gene>
    <name evidence="1" type="ORF">Thena_1819</name>
</gene>
<protein>
    <submittedName>
        <fullName evidence="1">Uncharacterized protein</fullName>
    </submittedName>
</protein>
<dbReference type="EMBL" id="CP002690">
    <property type="protein sequence ID" value="AEE15425.1"/>
    <property type="molecule type" value="Genomic_DNA"/>
</dbReference>
<name>M1E985_9BACT</name>
<accession>M1E985</accession>
<dbReference type="OrthoDB" id="2966896at2"/>
<dbReference type="Proteomes" id="UP000011765">
    <property type="component" value="Chromosome"/>
</dbReference>
<dbReference type="KEGG" id="tnr:Thena_1819"/>
<dbReference type="AlphaFoldDB" id="M1E985"/>
<evidence type="ECO:0000313" key="2">
    <source>
        <dbReference type="Proteomes" id="UP000011765"/>
    </source>
</evidence>
<evidence type="ECO:0000313" key="1">
    <source>
        <dbReference type="EMBL" id="AEE15425.1"/>
    </source>
</evidence>